<gene>
    <name evidence="6" type="ORF">Phou_016450</name>
</gene>
<feature type="domain" description="FAD-binding" evidence="5">
    <location>
        <begin position="20"/>
        <end position="176"/>
    </location>
</feature>
<dbReference type="PANTHER" id="PTHR13789:SF309">
    <property type="entry name" value="PUTATIVE (AFU_ORTHOLOGUE AFUA_6G14510)-RELATED"/>
    <property type="match status" value="1"/>
</dbReference>
<dbReference type="GO" id="GO:0004497">
    <property type="term" value="F:monooxygenase activity"/>
    <property type="evidence" value="ECO:0007669"/>
    <property type="project" value="UniProtKB-KW"/>
</dbReference>
<dbReference type="InterPro" id="IPR050493">
    <property type="entry name" value="FAD-dep_Monooxygenase_BioMet"/>
</dbReference>
<dbReference type="EMBL" id="BLPF01000001">
    <property type="protein sequence ID" value="GFJ77465.1"/>
    <property type="molecule type" value="Genomic_DNA"/>
</dbReference>
<evidence type="ECO:0000256" key="4">
    <source>
        <dbReference type="SAM" id="Phobius"/>
    </source>
</evidence>
<keyword evidence="4" id="KW-0812">Transmembrane</keyword>
<feature type="transmembrane region" description="Helical" evidence="4">
    <location>
        <begin position="21"/>
        <end position="42"/>
    </location>
</feature>
<dbReference type="Proteomes" id="UP000482800">
    <property type="component" value="Unassembled WGS sequence"/>
</dbReference>
<dbReference type="InterPro" id="IPR002938">
    <property type="entry name" value="FAD-bd"/>
</dbReference>
<sequence>MRSPHHPTPDSRRGPTHRLRIAVVGASLTGPCLALLLTRAGYGQVTVYEALPAGAPHGGGLLSLEHTSLDILDRLGVPRTAYVHLPSETIWRAPVRDHVVGDPTRYGYPGQFTTWTRLHRALISRLPAGTVRHSAPVAGLTEHQRRPLLHLADGRTAAADLVVFADGRGSTGRALLAPHRRLRYAGYVGHRGTAKANPAGLRDLWRLEPCPGIQFVVAPVPDGVDWTFYLNATTGQYTSMFGAPPHRRLYAHPRHLTDIAYRHVDSNAAWHLPAAFAAAVHTSTARAGFAVMDIDPPDQMVWPVGDGFAILLGDALAPVRAHTGRGANNGLEQADGLATALRQHHRHGADLRTALTGWQRRHLPAAAAAVALGPSIGAKLGLGTRPTPDTAPTPAAHPDRRQPAMPSPTTTFAADNTSTNPGWPRCTIRRRCPGSAGS</sequence>
<dbReference type="PRINTS" id="PR00420">
    <property type="entry name" value="RNGMNOXGNASE"/>
</dbReference>
<keyword evidence="7" id="KW-1185">Reference proteome</keyword>
<evidence type="ECO:0000256" key="3">
    <source>
        <dbReference type="SAM" id="MobiDB-lite"/>
    </source>
</evidence>
<proteinExistence type="predicted"/>
<dbReference type="AlphaFoldDB" id="A0A6V8K9P7"/>
<keyword evidence="4" id="KW-0472">Membrane</keyword>
<comment type="caution">
    <text evidence="6">The sequence shown here is derived from an EMBL/GenBank/DDBJ whole genome shotgun (WGS) entry which is preliminary data.</text>
</comment>
<organism evidence="6 7">
    <name type="scientific">Phytohabitans houttuyneae</name>
    <dbReference type="NCBI Taxonomy" id="1076126"/>
    <lineage>
        <taxon>Bacteria</taxon>
        <taxon>Bacillati</taxon>
        <taxon>Actinomycetota</taxon>
        <taxon>Actinomycetes</taxon>
        <taxon>Micromonosporales</taxon>
        <taxon>Micromonosporaceae</taxon>
    </lineage>
</organism>
<name>A0A6V8K9P7_9ACTN</name>
<dbReference type="Pfam" id="PF01494">
    <property type="entry name" value="FAD_binding_3"/>
    <property type="match status" value="1"/>
</dbReference>
<dbReference type="InterPro" id="IPR036188">
    <property type="entry name" value="FAD/NAD-bd_sf"/>
</dbReference>
<evidence type="ECO:0000256" key="1">
    <source>
        <dbReference type="ARBA" id="ARBA00023002"/>
    </source>
</evidence>
<keyword evidence="1" id="KW-0560">Oxidoreductase</keyword>
<dbReference type="GO" id="GO:0071949">
    <property type="term" value="F:FAD binding"/>
    <property type="evidence" value="ECO:0007669"/>
    <property type="project" value="InterPro"/>
</dbReference>
<dbReference type="RefSeq" id="WP_246273378.1">
    <property type="nucleotide sequence ID" value="NZ_BAABGO010000053.1"/>
</dbReference>
<protein>
    <recommendedName>
        <fullName evidence="5">FAD-binding domain-containing protein</fullName>
    </recommendedName>
</protein>
<reference evidence="6 7" key="2">
    <citation type="submission" date="2020-03" db="EMBL/GenBank/DDBJ databases">
        <authorList>
            <person name="Ichikawa N."/>
            <person name="Kimura A."/>
            <person name="Kitahashi Y."/>
            <person name="Uohara A."/>
        </authorList>
    </citation>
    <scope>NUCLEOTIDE SEQUENCE [LARGE SCALE GENOMIC DNA]</scope>
    <source>
        <strain evidence="6 7">NBRC 108639</strain>
    </source>
</reference>
<dbReference type="Gene3D" id="3.50.50.60">
    <property type="entry name" value="FAD/NAD(P)-binding domain"/>
    <property type="match status" value="1"/>
</dbReference>
<dbReference type="PANTHER" id="PTHR13789">
    <property type="entry name" value="MONOOXYGENASE"/>
    <property type="match status" value="1"/>
</dbReference>
<reference evidence="6 7" key="1">
    <citation type="submission" date="2020-03" db="EMBL/GenBank/DDBJ databases">
        <title>Whole genome shotgun sequence of Phytohabitans houttuyneae NBRC 108639.</title>
        <authorList>
            <person name="Komaki H."/>
            <person name="Tamura T."/>
        </authorList>
    </citation>
    <scope>NUCLEOTIDE SEQUENCE [LARGE SCALE GENOMIC DNA]</scope>
    <source>
        <strain evidence="6 7">NBRC 108639</strain>
    </source>
</reference>
<keyword evidence="2" id="KW-0503">Monooxygenase</keyword>
<feature type="compositionally biased region" description="Low complexity" evidence="3">
    <location>
        <begin position="384"/>
        <end position="396"/>
    </location>
</feature>
<accession>A0A6V8K9P7</accession>
<evidence type="ECO:0000313" key="7">
    <source>
        <dbReference type="Proteomes" id="UP000482800"/>
    </source>
</evidence>
<evidence type="ECO:0000313" key="6">
    <source>
        <dbReference type="EMBL" id="GFJ77465.1"/>
    </source>
</evidence>
<keyword evidence="4" id="KW-1133">Transmembrane helix</keyword>
<evidence type="ECO:0000259" key="5">
    <source>
        <dbReference type="Pfam" id="PF01494"/>
    </source>
</evidence>
<dbReference type="SUPFAM" id="SSF51905">
    <property type="entry name" value="FAD/NAD(P)-binding domain"/>
    <property type="match status" value="1"/>
</dbReference>
<evidence type="ECO:0000256" key="2">
    <source>
        <dbReference type="ARBA" id="ARBA00023033"/>
    </source>
</evidence>
<feature type="compositionally biased region" description="Polar residues" evidence="3">
    <location>
        <begin position="407"/>
        <end position="421"/>
    </location>
</feature>
<feature type="region of interest" description="Disordered" evidence="3">
    <location>
        <begin position="381"/>
        <end position="438"/>
    </location>
</feature>